<dbReference type="OrthoDB" id="5412996at2759"/>
<evidence type="ECO:0000313" key="2">
    <source>
        <dbReference type="Proteomes" id="UP000244073"/>
    </source>
</evidence>
<dbReference type="GeneID" id="63813790"/>
<proteinExistence type="predicted"/>
<dbReference type="EMBL" id="MSFN02000003">
    <property type="protein sequence ID" value="PTU21307.1"/>
    <property type="molecule type" value="Genomic_DNA"/>
</dbReference>
<organism evidence="1 2">
    <name type="scientific">Aspergillus ochraceoroseus IBT 24754</name>
    <dbReference type="NCBI Taxonomy" id="1392256"/>
    <lineage>
        <taxon>Eukaryota</taxon>
        <taxon>Fungi</taxon>
        <taxon>Dikarya</taxon>
        <taxon>Ascomycota</taxon>
        <taxon>Pezizomycotina</taxon>
        <taxon>Eurotiomycetes</taxon>
        <taxon>Eurotiomycetidae</taxon>
        <taxon>Eurotiales</taxon>
        <taxon>Aspergillaceae</taxon>
        <taxon>Aspergillus</taxon>
        <taxon>Aspergillus subgen. Nidulantes</taxon>
    </lineage>
</organism>
<evidence type="ECO:0000313" key="1">
    <source>
        <dbReference type="EMBL" id="PTU21307.1"/>
    </source>
</evidence>
<protein>
    <recommendedName>
        <fullName evidence="3">Aminoglycoside phosphotransferase domain-containing protein</fullName>
    </recommendedName>
</protein>
<dbReference type="InterPro" id="IPR011009">
    <property type="entry name" value="Kinase-like_dom_sf"/>
</dbReference>
<evidence type="ECO:0008006" key="3">
    <source>
        <dbReference type="Google" id="ProtNLM"/>
    </source>
</evidence>
<dbReference type="VEuPathDB" id="FungiDB:P175DRAFT_0500208"/>
<dbReference type="RefSeq" id="XP_040752699.1">
    <property type="nucleotide sequence ID" value="XM_040896908.1"/>
</dbReference>
<name>A0A2T5LYE1_9EURO</name>
<reference evidence="1 2" key="1">
    <citation type="journal article" date="2018" name="Proc. Natl. Acad. Sci. U.S.A.">
        <title>Linking secondary metabolites to gene clusters through genome sequencing of six diverse Aspergillus species.</title>
        <authorList>
            <person name="Kaerboelling I."/>
            <person name="Vesth T.C."/>
            <person name="Frisvad J.C."/>
            <person name="Nybo J.L."/>
            <person name="Theobald S."/>
            <person name="Kuo A."/>
            <person name="Bowyer P."/>
            <person name="Matsuda Y."/>
            <person name="Mondo S."/>
            <person name="Lyhne E.K."/>
            <person name="Kogle M.E."/>
            <person name="Clum A."/>
            <person name="Lipzen A."/>
            <person name="Salamov A."/>
            <person name="Ngan C.Y."/>
            <person name="Daum C."/>
            <person name="Chiniquy J."/>
            <person name="Barry K."/>
            <person name="LaButti K."/>
            <person name="Haridas S."/>
            <person name="Simmons B.A."/>
            <person name="Magnuson J.K."/>
            <person name="Mortensen U.H."/>
            <person name="Larsen T.O."/>
            <person name="Grigoriev I.V."/>
            <person name="Baker S.E."/>
            <person name="Andersen M.R."/>
        </authorList>
    </citation>
    <scope>NUCLEOTIDE SEQUENCE [LARGE SCALE GENOMIC DNA]</scope>
    <source>
        <strain evidence="1 2">IBT 24754</strain>
    </source>
</reference>
<accession>A0A2T5LYE1</accession>
<gene>
    <name evidence="1" type="ORF">P175DRAFT_0500208</name>
</gene>
<comment type="caution">
    <text evidence="1">The sequence shown here is derived from an EMBL/GenBank/DDBJ whole genome shotgun (WGS) entry which is preliminary data.</text>
</comment>
<dbReference type="Proteomes" id="UP000244073">
    <property type="component" value="Unassembled WGS sequence"/>
</dbReference>
<dbReference type="SUPFAM" id="SSF56112">
    <property type="entry name" value="Protein kinase-like (PK-like)"/>
    <property type="match status" value="1"/>
</dbReference>
<dbReference type="AlphaFoldDB" id="A0A2T5LYE1"/>
<sequence>MQPRMPFDDVAWEKSEEISDNWVDELFANENTLEVAAIRYLQDHTSIPVPFILHWGTKEESPLGLGPFIIMEYIEHEMNMSKALNTPGISH</sequence>